<keyword evidence="2" id="KW-0732">Signal</keyword>
<reference evidence="3 4" key="1">
    <citation type="submission" date="2016-10" db="EMBL/GenBank/DDBJ databases">
        <authorList>
            <person name="de Groot N.N."/>
        </authorList>
    </citation>
    <scope>NUCLEOTIDE SEQUENCE [LARGE SCALE GENOMIC DNA]</scope>
    <source>
        <strain>GEY</strain>
        <strain evidence="4">DSM 9560</strain>
    </source>
</reference>
<evidence type="ECO:0000313" key="4">
    <source>
        <dbReference type="Proteomes" id="UP000199513"/>
    </source>
</evidence>
<gene>
    <name evidence="3" type="ORF">SAMN04488541_101554</name>
</gene>
<feature type="signal peptide" evidence="2">
    <location>
        <begin position="1"/>
        <end position="26"/>
    </location>
</feature>
<keyword evidence="4" id="KW-1185">Reference proteome</keyword>
<sequence length="267" mass="30479">MKSLKKNLLKNLLFIGLIFLLVSCSSDQQKFTKSPVDEIIKQMDNEKNFSIILYDMDIEEKTFGEDIFKHQYKIITEKDSIPQQQITGWYEVSKGFFLQNENNMGMEIASKNNGVVSKVPAPPGYNRYVGNPQYGHWTTGSNGTSFWEFYGQYAFMSSMFGLASNLMNRSYYDDYRGRYMGRQPYYGQLSDGRPVFGTYSSHGEKANPDFYKRTGGANSFKERVANRVTKSNSFGSKSSDKTKATSSSSSRKPSTSTPKRSVSRRRR</sequence>
<dbReference type="EMBL" id="FONY01000015">
    <property type="protein sequence ID" value="SFF08604.1"/>
    <property type="molecule type" value="Genomic_DNA"/>
</dbReference>
<evidence type="ECO:0000256" key="2">
    <source>
        <dbReference type="SAM" id="SignalP"/>
    </source>
</evidence>
<feature type="compositionally biased region" description="Low complexity" evidence="1">
    <location>
        <begin position="244"/>
        <end position="260"/>
    </location>
</feature>
<protein>
    <recommendedName>
        <fullName evidence="5">Lipoprotein</fullName>
    </recommendedName>
</protein>
<proteinExistence type="predicted"/>
<accession>A0A1I2FT31</accession>
<feature type="compositionally biased region" description="Basic and acidic residues" evidence="1">
    <location>
        <begin position="202"/>
        <end position="212"/>
    </location>
</feature>
<dbReference type="STRING" id="1003.SAMN04488541_101554"/>
<evidence type="ECO:0000313" key="3">
    <source>
        <dbReference type="EMBL" id="SFF08604.1"/>
    </source>
</evidence>
<dbReference type="PROSITE" id="PS51257">
    <property type="entry name" value="PROKAR_LIPOPROTEIN"/>
    <property type="match status" value="1"/>
</dbReference>
<evidence type="ECO:0000256" key="1">
    <source>
        <dbReference type="SAM" id="MobiDB-lite"/>
    </source>
</evidence>
<organism evidence="3 4">
    <name type="scientific">Thermoflexibacter ruber</name>
    <dbReference type="NCBI Taxonomy" id="1003"/>
    <lineage>
        <taxon>Bacteria</taxon>
        <taxon>Pseudomonadati</taxon>
        <taxon>Bacteroidota</taxon>
        <taxon>Cytophagia</taxon>
        <taxon>Cytophagales</taxon>
        <taxon>Thermoflexibacteraceae</taxon>
        <taxon>Thermoflexibacter</taxon>
    </lineage>
</organism>
<name>A0A1I2FT31_9BACT</name>
<feature type="chain" id="PRO_5011441235" description="Lipoprotein" evidence="2">
    <location>
        <begin position="27"/>
        <end position="267"/>
    </location>
</feature>
<dbReference type="RefSeq" id="WP_091544592.1">
    <property type="nucleotide sequence ID" value="NZ_FONY01000015.1"/>
</dbReference>
<evidence type="ECO:0008006" key="5">
    <source>
        <dbReference type="Google" id="ProtNLM"/>
    </source>
</evidence>
<feature type="region of interest" description="Disordered" evidence="1">
    <location>
        <begin position="198"/>
        <end position="267"/>
    </location>
</feature>
<dbReference type="AlphaFoldDB" id="A0A1I2FT31"/>
<dbReference type="OrthoDB" id="5410776at2"/>
<dbReference type="Proteomes" id="UP000199513">
    <property type="component" value="Unassembled WGS sequence"/>
</dbReference>